<feature type="compositionally biased region" description="Low complexity" evidence="1">
    <location>
        <begin position="401"/>
        <end position="419"/>
    </location>
</feature>
<feature type="region of interest" description="Disordered" evidence="1">
    <location>
        <begin position="237"/>
        <end position="286"/>
    </location>
</feature>
<feature type="compositionally biased region" description="Low complexity" evidence="1">
    <location>
        <begin position="237"/>
        <end position="268"/>
    </location>
</feature>
<evidence type="ECO:0000313" key="2">
    <source>
        <dbReference type="EMBL" id="KAF9449322.1"/>
    </source>
</evidence>
<feature type="compositionally biased region" description="Polar residues" evidence="1">
    <location>
        <begin position="276"/>
        <end position="286"/>
    </location>
</feature>
<feature type="region of interest" description="Disordered" evidence="1">
    <location>
        <begin position="454"/>
        <end position="502"/>
    </location>
</feature>
<accession>A0A9P5XFK6</accession>
<feature type="region of interest" description="Disordered" evidence="1">
    <location>
        <begin position="165"/>
        <end position="199"/>
    </location>
</feature>
<protein>
    <submittedName>
        <fullName evidence="2">Rgp1-domain-containing protein</fullName>
    </submittedName>
</protein>
<dbReference type="OrthoDB" id="1918at2759"/>
<evidence type="ECO:0000256" key="1">
    <source>
        <dbReference type="SAM" id="MobiDB-lite"/>
    </source>
</evidence>
<dbReference type="InterPro" id="IPR014848">
    <property type="entry name" value="Rgp1"/>
</dbReference>
<reference evidence="2" key="1">
    <citation type="submission" date="2020-11" db="EMBL/GenBank/DDBJ databases">
        <authorList>
            <consortium name="DOE Joint Genome Institute"/>
            <person name="Ahrendt S."/>
            <person name="Riley R."/>
            <person name="Andreopoulos W."/>
            <person name="Labutti K."/>
            <person name="Pangilinan J."/>
            <person name="Ruiz-Duenas F.J."/>
            <person name="Barrasa J.M."/>
            <person name="Sanchez-Garcia M."/>
            <person name="Camarero S."/>
            <person name="Miyauchi S."/>
            <person name="Serrano A."/>
            <person name="Linde D."/>
            <person name="Babiker R."/>
            <person name="Drula E."/>
            <person name="Ayuso-Fernandez I."/>
            <person name="Pacheco R."/>
            <person name="Padilla G."/>
            <person name="Ferreira P."/>
            <person name="Barriuso J."/>
            <person name="Kellner H."/>
            <person name="Castanera R."/>
            <person name="Alfaro M."/>
            <person name="Ramirez L."/>
            <person name="Pisabarro A.G."/>
            <person name="Kuo A."/>
            <person name="Tritt A."/>
            <person name="Lipzen A."/>
            <person name="He G."/>
            <person name="Yan M."/>
            <person name="Ng V."/>
            <person name="Cullen D."/>
            <person name="Martin F."/>
            <person name="Rosso M.-N."/>
            <person name="Henrissat B."/>
            <person name="Hibbett D."/>
            <person name="Martinez A.T."/>
            <person name="Grigoriev I.V."/>
        </authorList>
    </citation>
    <scope>NUCLEOTIDE SEQUENCE</scope>
    <source>
        <strain evidence="2">MF-IS2</strain>
    </source>
</reference>
<feature type="compositionally biased region" description="Polar residues" evidence="1">
    <location>
        <begin position="165"/>
        <end position="193"/>
    </location>
</feature>
<dbReference type="PANTHER" id="PTHR12507">
    <property type="entry name" value="REDUCED GROWTH PHENOTYPE 1 RGP1, YEAST -RELATED"/>
    <property type="match status" value="1"/>
</dbReference>
<feature type="region of interest" description="Disordered" evidence="1">
    <location>
        <begin position="399"/>
        <end position="441"/>
    </location>
</feature>
<feature type="compositionally biased region" description="Gly residues" evidence="1">
    <location>
        <begin position="492"/>
        <end position="501"/>
    </location>
</feature>
<organism evidence="2 3">
    <name type="scientific">Macrolepiota fuliginosa MF-IS2</name>
    <dbReference type="NCBI Taxonomy" id="1400762"/>
    <lineage>
        <taxon>Eukaryota</taxon>
        <taxon>Fungi</taxon>
        <taxon>Dikarya</taxon>
        <taxon>Basidiomycota</taxon>
        <taxon>Agaricomycotina</taxon>
        <taxon>Agaricomycetes</taxon>
        <taxon>Agaricomycetidae</taxon>
        <taxon>Agaricales</taxon>
        <taxon>Agaricineae</taxon>
        <taxon>Agaricaceae</taxon>
        <taxon>Macrolepiota</taxon>
    </lineage>
</organism>
<feature type="region of interest" description="Disordered" evidence="1">
    <location>
        <begin position="985"/>
        <end position="1013"/>
    </location>
</feature>
<comment type="caution">
    <text evidence="2">The sequence shown here is derived from an EMBL/GenBank/DDBJ whole genome shotgun (WGS) entry which is preliminary data.</text>
</comment>
<name>A0A9P5XFK6_9AGAR</name>
<evidence type="ECO:0000313" key="3">
    <source>
        <dbReference type="Proteomes" id="UP000807342"/>
    </source>
</evidence>
<gene>
    <name evidence="2" type="ORF">P691DRAFT_812697</name>
</gene>
<keyword evidence="3" id="KW-1185">Reference proteome</keyword>
<feature type="region of interest" description="Disordered" evidence="1">
    <location>
        <begin position="41"/>
        <end position="101"/>
    </location>
</feature>
<dbReference type="Pfam" id="PF08737">
    <property type="entry name" value="Rgp1"/>
    <property type="match status" value="1"/>
</dbReference>
<proteinExistence type="predicted"/>
<sequence>MPGVNVTQTENESPIRVVITPSQSSFFAGEQFSVTITFTNTRTPEAGPSKPAEQAHSQTRTHKRGVHSISSAPLARPPTSPGTPRHAVNSPRKLGGFEDDALPGRKGLVGTAKMGYHDGQLPELLEQRRKKLLAKSLSISISSQELDEQFGEGIIAATPASAPFNKQTFKDTNQSPTSVNVPSPLSRTDTLPLSSDHPHARKQSILDGQFSLDILSPTTSIPPQPYTPTTSLSLSTISETSFSGNPSTHSLPTTTTTTPRTSSPLSPTYSQPAFHPNNSSNSNTVQAYPSFTASSAAPAAGATPRPHHNRRFSQQIQIGLGQPSNVARNQTQPRTAFSSTFPQANTEVVLYSYAQLVGTVHVIPEGAGGATPTHDQAFRMNRIRRALVRKRAVVGGGSMDISQSLHSGSSIASSISGGSQLPRHQPTQGPGYPRRRPGHGRSISFSASLMSLLSPAAGPTPTAMGERAITTSPDHLNGDAASASGLKPINGPGPGGGGLGLGILSSPTLGSGVLEESVDPELPLPTFEAQPSMLAVDLSLPPGESRSYTYTIKLPDVLPPTYKGRALIFSYELVVGTCRAGSSAPNPKQSSGTAGTNSISRVMKVPIRVYNHVTVGRPPRPYDILWPVLHDRLSGLGKGKEREIPEAQGKVVEETGAMVAKLKKTAHLPSPKSGGEGSLEELRQYTKRLIASLPPIVNGNGFDVSTPGIEGKTASSLSASLPTTDSDAMKNVGLRVSLDEAREQEEEEDRAMAGCREAVEILTRLPKKASYDVNKDGVKVAVLTFTKSAYRLGETVSGIVELNDRVGRARVLQLCAILEAHETLPTSVAPLISARNLKRAYAEHHASFTLNTLRTTFALDIPSDASPAFQVRVNDSDCVEPSSTSLPTSLGGLEWKVRLCLLVAIASESSDCGTEGVYFKNLERDGPRGEWGSSWRAPKSLAPLEKPRLGLDHLRKESEKARTKSWTQLFVDSVWTTIGGVAAGGYEREHHDGDESDAESGTGEERDYDGIKPNFAGGVGKGVDYAGGEEGWKEVRLETVECEVPIKVWPGNTAFRAVDVVFDV</sequence>
<dbReference type="Proteomes" id="UP000807342">
    <property type="component" value="Unassembled WGS sequence"/>
</dbReference>
<dbReference type="EMBL" id="MU151134">
    <property type="protein sequence ID" value="KAF9449322.1"/>
    <property type="molecule type" value="Genomic_DNA"/>
</dbReference>
<dbReference type="AlphaFoldDB" id="A0A9P5XFK6"/>